<evidence type="ECO:0000313" key="2">
    <source>
        <dbReference type="EMBL" id="MBA2227407.1"/>
    </source>
</evidence>
<dbReference type="SUPFAM" id="SSF53474">
    <property type="entry name" value="alpha/beta-Hydrolases"/>
    <property type="match status" value="1"/>
</dbReference>
<dbReference type="InterPro" id="IPR000073">
    <property type="entry name" value="AB_hydrolase_1"/>
</dbReference>
<dbReference type="Gene3D" id="3.40.50.1820">
    <property type="entry name" value="alpha/beta hydrolase"/>
    <property type="match status" value="1"/>
</dbReference>
<keyword evidence="2" id="KW-0378">Hydrolase</keyword>
<dbReference type="Proteomes" id="UP000542342">
    <property type="component" value="Unassembled WGS sequence"/>
</dbReference>
<gene>
    <name evidence="2" type="ORF">H0921_14710</name>
</gene>
<dbReference type="GO" id="GO:0016020">
    <property type="term" value="C:membrane"/>
    <property type="evidence" value="ECO:0007669"/>
    <property type="project" value="TreeGrafter"/>
</dbReference>
<dbReference type="InterPro" id="IPR029058">
    <property type="entry name" value="AB_hydrolase_fold"/>
</dbReference>
<reference evidence="2 3" key="1">
    <citation type="submission" date="2020-07" db="EMBL/GenBank/DDBJ databases">
        <title>Thermogemmata thermophila gen. nov., sp. nov., a novel moderate thermophilic planctomycete from a Kamchatka hot spring.</title>
        <authorList>
            <person name="Elcheninov A.G."/>
            <person name="Podosokorskaya O.A."/>
            <person name="Kovaleva O.L."/>
            <person name="Novikov A."/>
            <person name="Bonch-Osmolovskaya E.A."/>
            <person name="Toshchakov S.V."/>
            <person name="Kublanov I.V."/>
        </authorList>
    </citation>
    <scope>NUCLEOTIDE SEQUENCE [LARGE SCALE GENOMIC DNA]</scope>
    <source>
        <strain evidence="2 3">2918</strain>
    </source>
</reference>
<organism evidence="2 3">
    <name type="scientific">Thermogemmata fonticola</name>
    <dbReference type="NCBI Taxonomy" id="2755323"/>
    <lineage>
        <taxon>Bacteria</taxon>
        <taxon>Pseudomonadati</taxon>
        <taxon>Planctomycetota</taxon>
        <taxon>Planctomycetia</taxon>
        <taxon>Gemmatales</taxon>
        <taxon>Gemmataceae</taxon>
        <taxon>Thermogemmata</taxon>
    </lineage>
</organism>
<dbReference type="PRINTS" id="PR00412">
    <property type="entry name" value="EPOXHYDRLASE"/>
</dbReference>
<evidence type="ECO:0000259" key="1">
    <source>
        <dbReference type="Pfam" id="PF00561"/>
    </source>
</evidence>
<name>A0A7V9AD38_9BACT</name>
<dbReference type="GO" id="GO:0016787">
    <property type="term" value="F:hydrolase activity"/>
    <property type="evidence" value="ECO:0007669"/>
    <property type="project" value="UniProtKB-KW"/>
</dbReference>
<comment type="caution">
    <text evidence="2">The sequence shown here is derived from an EMBL/GenBank/DDBJ whole genome shotgun (WGS) entry which is preliminary data.</text>
</comment>
<dbReference type="PANTHER" id="PTHR43798:SF24">
    <property type="entry name" value="CIS-3-ALKYL-4-ALKYLOXETAN-2-ONE DECARBOXYLASE"/>
    <property type="match status" value="1"/>
</dbReference>
<dbReference type="Pfam" id="PF00561">
    <property type="entry name" value="Abhydrolase_1"/>
    <property type="match status" value="1"/>
</dbReference>
<dbReference type="AlphaFoldDB" id="A0A7V9AD38"/>
<sequence length="309" mass="35479">MPTVAGSLHPEYPWTSRWFEVAGGWRLHYVDEGSGPPVVFLHGNPTWSFYFRRAIAHLQPFFRCIAMDHIGCGLSDHPSPQEYDYSLRRRIDDVEALVEHVAPGQPIALVVHDWGGMIGLGWAARHPERLAALVAMNTAAFPKPAAKRLPWGLWLARHTALGAFLVRRTRLFCRLAARWCVVRRPLPPEVRRLYLLPYRSAAQRWAILRFVQTIPLRSTDAGYDIVEQTAACFSRWQRVPALLLWGLADFVFDRHFLEAWQRYLPQAQVQAWADAGHYLLEDAPEEVLPALRDFLVRHYHSLSPPEAVR</sequence>
<proteinExistence type="predicted"/>
<dbReference type="InterPro" id="IPR000639">
    <property type="entry name" value="Epox_hydrolase-like"/>
</dbReference>
<keyword evidence="3" id="KW-1185">Reference proteome</keyword>
<protein>
    <submittedName>
        <fullName evidence="2">Alpha/beta fold hydrolase</fullName>
    </submittedName>
</protein>
<dbReference type="PRINTS" id="PR00111">
    <property type="entry name" value="ABHYDROLASE"/>
</dbReference>
<feature type="domain" description="AB hydrolase-1" evidence="1">
    <location>
        <begin position="36"/>
        <end position="284"/>
    </location>
</feature>
<dbReference type="PANTHER" id="PTHR43798">
    <property type="entry name" value="MONOACYLGLYCEROL LIPASE"/>
    <property type="match status" value="1"/>
</dbReference>
<dbReference type="InterPro" id="IPR050266">
    <property type="entry name" value="AB_hydrolase_sf"/>
</dbReference>
<accession>A0A7V9AD38</accession>
<dbReference type="EMBL" id="JACEFB010000014">
    <property type="protein sequence ID" value="MBA2227407.1"/>
    <property type="molecule type" value="Genomic_DNA"/>
</dbReference>
<evidence type="ECO:0000313" key="3">
    <source>
        <dbReference type="Proteomes" id="UP000542342"/>
    </source>
</evidence>